<evidence type="ECO:0000256" key="5">
    <source>
        <dbReference type="ARBA" id="ARBA00022729"/>
    </source>
</evidence>
<dbReference type="PANTHER" id="PTHR28012">
    <property type="entry name" value="NUCLEAR FUSION PROTEIN KAR5"/>
    <property type="match status" value="1"/>
</dbReference>
<comment type="function">
    <text evidence="1 11">Required for nuclear membrane fusion during karyogamy.</text>
</comment>
<keyword evidence="8" id="KW-0472">Membrane</keyword>
<dbReference type="Proteomes" id="UP000193067">
    <property type="component" value="Unassembled WGS sequence"/>
</dbReference>
<gene>
    <name evidence="12" type="ORF">PYCCODRAFT_392631</name>
</gene>
<organism evidence="12 13">
    <name type="scientific">Trametes coccinea (strain BRFM310)</name>
    <name type="common">Pycnoporus coccineus</name>
    <dbReference type="NCBI Taxonomy" id="1353009"/>
    <lineage>
        <taxon>Eukaryota</taxon>
        <taxon>Fungi</taxon>
        <taxon>Dikarya</taxon>
        <taxon>Basidiomycota</taxon>
        <taxon>Agaricomycotina</taxon>
        <taxon>Agaricomycetes</taxon>
        <taxon>Polyporales</taxon>
        <taxon>Polyporaceae</taxon>
        <taxon>Trametes</taxon>
    </lineage>
</organism>
<dbReference type="EMBL" id="KZ084087">
    <property type="protein sequence ID" value="OSD08176.1"/>
    <property type="molecule type" value="Genomic_DNA"/>
</dbReference>
<evidence type="ECO:0000256" key="9">
    <source>
        <dbReference type="ARBA" id="ARBA00023180"/>
    </source>
</evidence>
<keyword evidence="5 11" id="KW-0732">Signal</keyword>
<evidence type="ECO:0000256" key="6">
    <source>
        <dbReference type="ARBA" id="ARBA00022824"/>
    </source>
</evidence>
<dbReference type="Pfam" id="PF04163">
    <property type="entry name" value="Tht1"/>
    <property type="match status" value="1"/>
</dbReference>
<evidence type="ECO:0000313" key="13">
    <source>
        <dbReference type="Proteomes" id="UP000193067"/>
    </source>
</evidence>
<comment type="similarity">
    <text evidence="2 11">Belongs to the KAR5 family.</text>
</comment>
<evidence type="ECO:0000256" key="8">
    <source>
        <dbReference type="ARBA" id="ARBA00023136"/>
    </source>
</evidence>
<dbReference type="AlphaFoldDB" id="A0A1Y2J475"/>
<keyword evidence="6 11" id="KW-0256">Endoplasmic reticulum</keyword>
<keyword evidence="13" id="KW-1185">Reference proteome</keyword>
<dbReference type="PANTHER" id="PTHR28012:SF1">
    <property type="entry name" value="NUCLEAR FUSION PROTEIN KAR5"/>
    <property type="match status" value="1"/>
</dbReference>
<sequence length="269" mass="29964">MRLTIPLIGVSPLVNALSWPRNLVPGKNTPQVTEPFAGDPPPPEEIAAILQGSESLDRYSAKPDCFRRAAASIRANCAELESREDERVRAALSLTLCEIATAEHYSPPMECIPFQLGYDGGRSRPEVLSGSKCVEALSRSAQHWSSYSGYLREVPQLCFAFQRWNDIDTAKELHQNTTRQSLTLLNHLTDREKLVDELLNRSSVISENMQTILEQLWSSASAADMASDSLFGELRLVISEMKHAFEGSINGLKQELKEHTDELTQPRPS</sequence>
<protein>
    <recommendedName>
        <fullName evidence="14">Nuclear fusion protein KAR5</fullName>
    </recommendedName>
</protein>
<dbReference type="GO" id="GO:0000742">
    <property type="term" value="P:karyogamy involved in conjugation with cellular fusion"/>
    <property type="evidence" value="ECO:0007669"/>
    <property type="project" value="UniProtKB-UniRule"/>
</dbReference>
<keyword evidence="7" id="KW-1133">Transmembrane helix</keyword>
<reference evidence="12 13" key="1">
    <citation type="journal article" date="2015" name="Biotechnol. Biofuels">
        <title>Enhanced degradation of softwood versus hardwood by the white-rot fungus Pycnoporus coccineus.</title>
        <authorList>
            <person name="Couturier M."/>
            <person name="Navarro D."/>
            <person name="Chevret D."/>
            <person name="Henrissat B."/>
            <person name="Piumi F."/>
            <person name="Ruiz-Duenas F.J."/>
            <person name="Martinez A.T."/>
            <person name="Grigoriev I.V."/>
            <person name="Riley R."/>
            <person name="Lipzen A."/>
            <person name="Berrin J.G."/>
            <person name="Master E.R."/>
            <person name="Rosso M.N."/>
        </authorList>
    </citation>
    <scope>NUCLEOTIDE SEQUENCE [LARGE SCALE GENOMIC DNA]</scope>
    <source>
        <strain evidence="12 13">BRFM310</strain>
    </source>
</reference>
<evidence type="ECO:0000256" key="1">
    <source>
        <dbReference type="ARBA" id="ARBA00003389"/>
    </source>
</evidence>
<keyword evidence="9" id="KW-0325">Glycoprotein</keyword>
<evidence type="ECO:0000256" key="11">
    <source>
        <dbReference type="RuleBase" id="RU368082"/>
    </source>
</evidence>
<dbReference type="InterPro" id="IPR007292">
    <property type="entry name" value="Nuclear_fusion_Kar5"/>
</dbReference>
<dbReference type="GO" id="GO:0048288">
    <property type="term" value="P:nuclear membrane fusion involved in karyogamy"/>
    <property type="evidence" value="ECO:0007669"/>
    <property type="project" value="UniProtKB-UniRule"/>
</dbReference>
<dbReference type="GO" id="GO:0031965">
    <property type="term" value="C:nuclear membrane"/>
    <property type="evidence" value="ECO:0007669"/>
    <property type="project" value="UniProtKB-SubCell"/>
</dbReference>
<evidence type="ECO:0008006" key="14">
    <source>
        <dbReference type="Google" id="ProtNLM"/>
    </source>
</evidence>
<evidence type="ECO:0000256" key="3">
    <source>
        <dbReference type="ARBA" id="ARBA00022459"/>
    </source>
</evidence>
<keyword evidence="3 11" id="KW-0415">Karyogamy</keyword>
<dbReference type="GO" id="GO:0005789">
    <property type="term" value="C:endoplasmic reticulum membrane"/>
    <property type="evidence" value="ECO:0007669"/>
    <property type="project" value="UniProtKB-SubCell"/>
</dbReference>
<keyword evidence="4" id="KW-0812">Transmembrane</keyword>
<evidence type="ECO:0000313" key="12">
    <source>
        <dbReference type="EMBL" id="OSD08176.1"/>
    </source>
</evidence>
<proteinExistence type="inferred from homology"/>
<evidence type="ECO:0000256" key="10">
    <source>
        <dbReference type="ARBA" id="ARBA00023242"/>
    </source>
</evidence>
<accession>A0A1Y2J475</accession>
<evidence type="ECO:0000256" key="4">
    <source>
        <dbReference type="ARBA" id="ARBA00022692"/>
    </source>
</evidence>
<keyword evidence="10 11" id="KW-0539">Nucleus</keyword>
<evidence type="ECO:0000256" key="2">
    <source>
        <dbReference type="ARBA" id="ARBA00010473"/>
    </source>
</evidence>
<evidence type="ECO:0000256" key="7">
    <source>
        <dbReference type="ARBA" id="ARBA00022989"/>
    </source>
</evidence>
<dbReference type="OrthoDB" id="5311848at2759"/>
<comment type="subcellular location">
    <subcellularLocation>
        <location evidence="11">Endoplasmic reticulum membrane</location>
    </subcellularLocation>
    <subcellularLocation>
        <location evidence="11">Nucleus membrane</location>
    </subcellularLocation>
</comment>
<name>A0A1Y2J475_TRAC3</name>